<accession>A0A8S5QUD6</accession>
<name>A0A8S5QUD6_9CAUD</name>
<feature type="coiled-coil region" evidence="1">
    <location>
        <begin position="15"/>
        <end position="70"/>
    </location>
</feature>
<evidence type="ECO:0000256" key="2">
    <source>
        <dbReference type="SAM" id="Phobius"/>
    </source>
</evidence>
<feature type="coiled-coil region" evidence="1">
    <location>
        <begin position="103"/>
        <end position="158"/>
    </location>
</feature>
<keyword evidence="2" id="KW-0472">Membrane</keyword>
<dbReference type="EMBL" id="BK015735">
    <property type="protein sequence ID" value="DAE22578.1"/>
    <property type="molecule type" value="Genomic_DNA"/>
</dbReference>
<feature type="transmembrane region" description="Helical" evidence="2">
    <location>
        <begin position="356"/>
        <end position="378"/>
    </location>
</feature>
<keyword evidence="2" id="KW-1133">Transmembrane helix</keyword>
<protein>
    <submittedName>
        <fullName evidence="3">Minor tail protein</fullName>
    </submittedName>
</protein>
<organism evidence="3">
    <name type="scientific">Siphoviridae sp. ct5co22</name>
    <dbReference type="NCBI Taxonomy" id="2826294"/>
    <lineage>
        <taxon>Viruses</taxon>
        <taxon>Duplodnaviria</taxon>
        <taxon>Heunggongvirae</taxon>
        <taxon>Uroviricota</taxon>
        <taxon>Caudoviricetes</taxon>
    </lineage>
</organism>
<evidence type="ECO:0000256" key="1">
    <source>
        <dbReference type="SAM" id="Coils"/>
    </source>
</evidence>
<keyword evidence="2" id="KW-0812">Transmembrane</keyword>
<reference evidence="3" key="1">
    <citation type="journal article" date="2021" name="Proc. Natl. Acad. Sci. U.S.A.">
        <title>A Catalog of Tens of Thousands of Viruses from Human Metagenomes Reveals Hidden Associations with Chronic Diseases.</title>
        <authorList>
            <person name="Tisza M.J."/>
            <person name="Buck C.B."/>
        </authorList>
    </citation>
    <scope>NUCLEOTIDE SEQUENCE</scope>
    <source>
        <strain evidence="3">Ct5co22</strain>
    </source>
</reference>
<feature type="transmembrane region" description="Helical" evidence="2">
    <location>
        <begin position="470"/>
        <end position="487"/>
    </location>
</feature>
<feature type="transmembrane region" description="Helical" evidence="2">
    <location>
        <begin position="446"/>
        <end position="464"/>
    </location>
</feature>
<sequence>MAADGSIVIKTKLDDADAQKELNSLSKKIDKMRGELSEKQTQQSGIKAELEAATNEALKTEKVISRLKAELSDTQQITSGKTNASPLEFLSAQEQQASITASLKEQDALLQAQNKDAEKLGNQYASITDKVMKQSTALETAESRAAELTEQLSHAGEETGSISPNFDKIGKKLASMARRVFIFTVILSALRQIKTYFWDVIKTNSQATTAFAQLKGALLTLAQPLLSVVVPAFTLLVQVLTAVVTQIARLVAMISGKSIDASKKSAKALNDQTKALKGTGKAAKDAGKSLAAFDEINQLSDNSSSKSGGGASSSDIAPDFSFLDGVDERLKKIANAVLLIGAGLAMWKISSSLPGMLGTIGTKLAGMAIAIGGLMLMFDGLKNAWENGLDWANFMEIIAGVTALVGGLTIAFGKNGTAIGLVVSGLAVLVTGFVDAMENGVNLQNTLLVLAGIIATGLGITLLTGNLIPALVAGIMAILYAITALVGNGDQLMQNFKDIFAGVVEFIDGLINQDVDKMLSGLGKMVKGSLNAVLTIVGSVVNLIIRGLNWLIDKINRISFSVPDWVPVIGGKSWSANIPHAAGWNIPQLAQGAVIPPNREFLAVLGDQKSGTNIEAPLETIVQAFRQAMAEQGGSGNDRPIILMLDRRELGRAVVDVGNQESVRVGISLT</sequence>
<keyword evidence="1" id="KW-0175">Coiled coil</keyword>
<feature type="transmembrane region" description="Helical" evidence="2">
    <location>
        <begin position="390"/>
        <end position="412"/>
    </location>
</feature>
<feature type="transmembrane region" description="Helical" evidence="2">
    <location>
        <begin position="418"/>
        <end position="434"/>
    </location>
</feature>
<feature type="transmembrane region" description="Helical" evidence="2">
    <location>
        <begin position="530"/>
        <end position="552"/>
    </location>
</feature>
<evidence type="ECO:0000313" key="3">
    <source>
        <dbReference type="EMBL" id="DAE22578.1"/>
    </source>
</evidence>
<proteinExistence type="predicted"/>